<dbReference type="CDD" id="cd08577">
    <property type="entry name" value="PI-PLCc_GDPD_SF_unchar3"/>
    <property type="match status" value="1"/>
</dbReference>
<keyword evidence="6" id="KW-0378">Hydrolase</keyword>
<dbReference type="GO" id="GO:0006629">
    <property type="term" value="P:lipid metabolic process"/>
    <property type="evidence" value="ECO:0007669"/>
    <property type="project" value="InterPro"/>
</dbReference>
<dbReference type="Proteomes" id="UP001142175">
    <property type="component" value="Unassembled WGS sequence"/>
</dbReference>
<feature type="binding site" evidence="3">
    <location>
        <position position="507"/>
    </location>
    <ligand>
        <name>Zn(2+)</name>
        <dbReference type="ChEBI" id="CHEBI:29105"/>
        <label>2</label>
    </ligand>
</feature>
<dbReference type="EMBL" id="JANSUY010000001">
    <property type="protein sequence ID" value="MCR9013472.1"/>
    <property type="molecule type" value="Genomic_DNA"/>
</dbReference>
<name>A0A9X2SXA4_9BACT</name>
<dbReference type="GO" id="GO:0008081">
    <property type="term" value="F:phosphoric diester hydrolase activity"/>
    <property type="evidence" value="ECO:0007669"/>
    <property type="project" value="InterPro"/>
</dbReference>
<dbReference type="CDD" id="cd16012">
    <property type="entry name" value="ALP"/>
    <property type="match status" value="1"/>
</dbReference>
<dbReference type="InterPro" id="IPR039559">
    <property type="entry name" value="AIM6_PI-PLC-like_dom"/>
</dbReference>
<evidence type="ECO:0000256" key="3">
    <source>
        <dbReference type="PIRSR" id="PIRSR601952-2"/>
    </source>
</evidence>
<dbReference type="AlphaFoldDB" id="A0A9X2SXA4"/>
<sequence>MKNILFLLLLFSTFLALHAVGQERPTYKLHSHNDYLRTVPFWDAFGADCASIEVDVILRNGGLMAAHEAESIRPERTLKSLYLEPIQKAKSLGMIADFDFHLLIDCKTEAYTTLDQIVKNASEFEELLFSPHNPTGLKFIISGNRPKPEDYKNYPPYVFFDYQSKVLSPDLPWEKIGMVSLSFRQFSVWNGKGRIVQSERDSLESFIFKVHAFDKPVRFWASPDSKSAWKAFADLGIDYINTDQPYEANQYLKNLENNIFIGTQLHEIYEPEFDYDGVENKIDRVILMIGDGNGLAQISAGMFANGNQLNLTQLKNIGLVKTQAADDFTTDSAAGATAYATGQKTNNRALGTGPDGKALQNITELLDSYDFNSGIITTDNLTGATPASFYAHHSERDDIDEIARFLPLSKLDLFIGGGKRDFIQFGTDRLKELEENGFTMMKSLGEIGDSPSDKVGYFASNSGMPTMAKGREDYLLNSCQEAISFLKSKKSPFFLMVEAAMIDSGGHANSSNTVVTELLDFDQAIGWMIQYVDQNPNTLLIITADHETAGLSLPQGKVSVNEVELAFHSDDHTGIMVPIFAYGAHSGEFRGVYENTEVFHKIMALINLYHQPK</sequence>
<dbReference type="Pfam" id="PF13653">
    <property type="entry name" value="GDPD_2"/>
    <property type="match status" value="1"/>
</dbReference>
<accession>A0A9X2SXA4</accession>
<feature type="binding site" evidence="3">
    <location>
        <position position="546"/>
    </location>
    <ligand>
        <name>Zn(2+)</name>
        <dbReference type="ChEBI" id="CHEBI:29105"/>
        <label>2</label>
    </ligand>
</feature>
<keyword evidence="1" id="KW-0597">Phosphoprotein</keyword>
<feature type="signal peptide" evidence="5">
    <location>
        <begin position="1"/>
        <end position="18"/>
    </location>
</feature>
<reference evidence="6" key="1">
    <citation type="submission" date="2022-08" db="EMBL/GenBank/DDBJ databases">
        <authorList>
            <person name="Zhang D."/>
        </authorList>
    </citation>
    <scope>NUCLEOTIDE SEQUENCE</scope>
    <source>
        <strain evidence="6">XJ19-11</strain>
    </source>
</reference>
<dbReference type="InterPro" id="IPR017850">
    <property type="entry name" value="Alkaline_phosphatase_core_sf"/>
</dbReference>
<feature type="binding site" evidence="3">
    <location>
        <position position="545"/>
    </location>
    <ligand>
        <name>Zn(2+)</name>
        <dbReference type="ChEBI" id="CHEBI:29105"/>
        <label>2</label>
    </ligand>
</feature>
<keyword evidence="5" id="KW-0732">Signal</keyword>
<proteinExistence type="inferred from homology"/>
<gene>
    <name evidence="6" type="ORF">NU887_00425</name>
</gene>
<evidence type="ECO:0000256" key="4">
    <source>
        <dbReference type="RuleBase" id="RU003946"/>
    </source>
</evidence>
<protein>
    <submittedName>
        <fullName evidence="6">Alkaline phosphatase</fullName>
        <ecNumber evidence="6">3.1.3.1</ecNumber>
    </submittedName>
</protein>
<dbReference type="SMART" id="SM00098">
    <property type="entry name" value="alkPPc"/>
    <property type="match status" value="1"/>
</dbReference>
<keyword evidence="3" id="KW-0479">Metal-binding</keyword>
<dbReference type="GO" id="GO:0046872">
    <property type="term" value="F:metal ion binding"/>
    <property type="evidence" value="ECO:0007669"/>
    <property type="project" value="UniProtKB-KW"/>
</dbReference>
<keyword evidence="7" id="KW-1185">Reference proteome</keyword>
<dbReference type="RefSeq" id="WP_258421375.1">
    <property type="nucleotide sequence ID" value="NZ_JANSUY010000001.1"/>
</dbReference>
<feature type="chain" id="PRO_5040753235" evidence="5">
    <location>
        <begin position="19"/>
        <end position="613"/>
    </location>
</feature>
<comment type="similarity">
    <text evidence="4">Belongs to the alkaline phosphatase family.</text>
</comment>
<dbReference type="Gene3D" id="3.40.720.10">
    <property type="entry name" value="Alkaline Phosphatase, subunit A"/>
    <property type="match status" value="1"/>
</dbReference>
<keyword evidence="3" id="KW-0862">Zinc</keyword>
<feature type="binding site" evidence="3">
    <location>
        <position position="498"/>
    </location>
    <ligand>
        <name>Mg(2+)</name>
        <dbReference type="ChEBI" id="CHEBI:18420"/>
    </ligand>
</feature>
<feature type="binding site" evidence="3">
    <location>
        <position position="291"/>
    </location>
    <ligand>
        <name>Zn(2+)</name>
        <dbReference type="ChEBI" id="CHEBI:29105"/>
        <label>2</label>
    </ligand>
</feature>
<evidence type="ECO:0000313" key="7">
    <source>
        <dbReference type="Proteomes" id="UP001142175"/>
    </source>
</evidence>
<comment type="cofactor">
    <cofactor evidence="3">
        <name>Mg(2+)</name>
        <dbReference type="ChEBI" id="CHEBI:18420"/>
    </cofactor>
    <text evidence="3">Binds 1 Mg(2+) ion.</text>
</comment>
<dbReference type="GO" id="GO:0004035">
    <property type="term" value="F:alkaline phosphatase activity"/>
    <property type="evidence" value="ECO:0007669"/>
    <property type="project" value="UniProtKB-EC"/>
</dbReference>
<feature type="active site" description="Phosphoserine intermediate" evidence="2">
    <location>
        <position position="332"/>
    </location>
</feature>
<dbReference type="InterPro" id="IPR017946">
    <property type="entry name" value="PLC-like_Pdiesterase_TIM-brl"/>
</dbReference>
<evidence type="ECO:0000256" key="2">
    <source>
        <dbReference type="PIRSR" id="PIRSR601952-1"/>
    </source>
</evidence>
<feature type="binding site" evidence="3">
    <location>
        <position position="503"/>
    </location>
    <ligand>
        <name>Zn(2+)</name>
        <dbReference type="ChEBI" id="CHEBI:29105"/>
        <label>2</label>
    </ligand>
</feature>
<evidence type="ECO:0000256" key="5">
    <source>
        <dbReference type="SAM" id="SignalP"/>
    </source>
</evidence>
<dbReference type="SUPFAM" id="SSF51695">
    <property type="entry name" value="PLC-like phosphodiesterases"/>
    <property type="match status" value="1"/>
</dbReference>
<dbReference type="InterPro" id="IPR001952">
    <property type="entry name" value="Alkaline_phosphatase"/>
</dbReference>
<dbReference type="Pfam" id="PF00245">
    <property type="entry name" value="Alk_phosphatase"/>
    <property type="match status" value="2"/>
</dbReference>
<evidence type="ECO:0000256" key="1">
    <source>
        <dbReference type="ARBA" id="ARBA00022553"/>
    </source>
</evidence>
<dbReference type="PANTHER" id="PTHR11596">
    <property type="entry name" value="ALKALINE PHOSPHATASE"/>
    <property type="match status" value="1"/>
</dbReference>
<feature type="binding site" evidence="3">
    <location>
        <position position="291"/>
    </location>
    <ligand>
        <name>Mg(2+)</name>
        <dbReference type="ChEBI" id="CHEBI:18420"/>
    </ligand>
</feature>
<comment type="cofactor">
    <cofactor evidence="3">
        <name>Zn(2+)</name>
        <dbReference type="ChEBI" id="CHEBI:29105"/>
    </cofactor>
    <text evidence="3">Binds 2 Zn(2+) ions.</text>
</comment>
<evidence type="ECO:0000313" key="6">
    <source>
        <dbReference type="EMBL" id="MCR9013472.1"/>
    </source>
</evidence>
<dbReference type="PRINTS" id="PR00113">
    <property type="entry name" value="ALKPHPHTASE"/>
</dbReference>
<feature type="binding site" evidence="3">
    <location>
        <position position="385"/>
    </location>
    <ligand>
        <name>Mg(2+)</name>
        <dbReference type="ChEBI" id="CHEBI:18420"/>
    </ligand>
</feature>
<keyword evidence="3" id="KW-0460">Magnesium</keyword>
<comment type="caution">
    <text evidence="6">The sequence shown here is derived from an EMBL/GenBank/DDBJ whole genome shotgun (WGS) entry which is preliminary data.</text>
</comment>
<dbReference type="EC" id="3.1.3.1" evidence="6"/>
<dbReference type="SUPFAM" id="SSF53649">
    <property type="entry name" value="Alkaline phosphatase-like"/>
    <property type="match status" value="1"/>
</dbReference>
<dbReference type="PANTHER" id="PTHR11596:SF5">
    <property type="entry name" value="ALKALINE PHOSPHATASE"/>
    <property type="match status" value="1"/>
</dbReference>
<organism evidence="6 7">
    <name type="scientific">Aquiflexum gelatinilyticum</name>
    <dbReference type="NCBI Taxonomy" id="2961943"/>
    <lineage>
        <taxon>Bacteria</taxon>
        <taxon>Pseudomonadati</taxon>
        <taxon>Bacteroidota</taxon>
        <taxon>Cytophagia</taxon>
        <taxon>Cytophagales</taxon>
        <taxon>Cyclobacteriaceae</taxon>
        <taxon>Aquiflexum</taxon>
    </lineage>
</organism>